<evidence type="ECO:0000313" key="2">
    <source>
        <dbReference type="EMBL" id="MBW6437480.1"/>
    </source>
</evidence>
<comment type="caution">
    <text evidence="2">The sequence shown here is derived from an EMBL/GenBank/DDBJ whole genome shotgun (WGS) entry which is preliminary data.</text>
</comment>
<accession>A0ABS7B953</accession>
<evidence type="ECO:0000256" key="1">
    <source>
        <dbReference type="SAM" id="MobiDB-lite"/>
    </source>
</evidence>
<sequence length="76" mass="8007">MTGDYATGDQAEDQGAVDEAQAPETNGTVVRLWSIRPTGHVKHTRLSPRPQQGCGGTRTVEKPSTRGLSAAAMSNV</sequence>
<dbReference type="RefSeq" id="WP_220146809.1">
    <property type="nucleotide sequence ID" value="NZ_JAHXZI010000015.1"/>
</dbReference>
<proteinExistence type="predicted"/>
<organism evidence="2 3">
    <name type="scientific">Actinoplanes hulinensis</name>
    <dbReference type="NCBI Taxonomy" id="1144547"/>
    <lineage>
        <taxon>Bacteria</taxon>
        <taxon>Bacillati</taxon>
        <taxon>Actinomycetota</taxon>
        <taxon>Actinomycetes</taxon>
        <taxon>Micromonosporales</taxon>
        <taxon>Micromonosporaceae</taxon>
        <taxon>Actinoplanes</taxon>
    </lineage>
</organism>
<dbReference type="EMBL" id="JAHXZI010000015">
    <property type="protein sequence ID" value="MBW6437480.1"/>
    <property type="molecule type" value="Genomic_DNA"/>
</dbReference>
<protein>
    <submittedName>
        <fullName evidence="2">Uncharacterized protein</fullName>
    </submittedName>
</protein>
<feature type="region of interest" description="Disordered" evidence="1">
    <location>
        <begin position="1"/>
        <end position="76"/>
    </location>
</feature>
<name>A0ABS7B953_9ACTN</name>
<reference evidence="2 3" key="1">
    <citation type="journal article" date="2013" name="Antonie Van Leeuwenhoek">
        <title>Actinoplanes hulinensis sp. nov., a novel actinomycete isolated from soybean root (Glycine max (L.) Merr).</title>
        <authorList>
            <person name="Shen Y."/>
            <person name="Liu C."/>
            <person name="Wang X."/>
            <person name="Zhao J."/>
            <person name="Jia F."/>
            <person name="Zhang Y."/>
            <person name="Wang L."/>
            <person name="Yang D."/>
            <person name="Xiang W."/>
        </authorList>
    </citation>
    <scope>NUCLEOTIDE SEQUENCE [LARGE SCALE GENOMIC DNA]</scope>
    <source>
        <strain evidence="2 3">NEAU-M9</strain>
    </source>
</reference>
<dbReference type="Proteomes" id="UP001519863">
    <property type="component" value="Unassembled WGS sequence"/>
</dbReference>
<evidence type="ECO:0000313" key="3">
    <source>
        <dbReference type="Proteomes" id="UP001519863"/>
    </source>
</evidence>
<gene>
    <name evidence="2" type="ORF">KZ829_27480</name>
</gene>
<keyword evidence="3" id="KW-1185">Reference proteome</keyword>